<keyword evidence="1" id="KW-0547">Nucleotide-binding</keyword>
<dbReference type="EMBL" id="BSUJ01000001">
    <property type="protein sequence ID" value="GMA18472.1"/>
    <property type="molecule type" value="Genomic_DNA"/>
</dbReference>
<organism evidence="1 2">
    <name type="scientific">Arsenicicoccus piscis</name>
    <dbReference type="NCBI Taxonomy" id="673954"/>
    <lineage>
        <taxon>Bacteria</taxon>
        <taxon>Bacillati</taxon>
        <taxon>Actinomycetota</taxon>
        <taxon>Actinomycetes</taxon>
        <taxon>Micrococcales</taxon>
        <taxon>Intrasporangiaceae</taxon>
        <taxon>Arsenicicoccus</taxon>
    </lineage>
</organism>
<accession>A0ABQ6HJX3</accession>
<proteinExistence type="predicted"/>
<gene>
    <name evidence="1" type="ORF">GCM10025862_04930</name>
</gene>
<keyword evidence="1" id="KW-0067">ATP-binding</keyword>
<evidence type="ECO:0000313" key="2">
    <source>
        <dbReference type="Proteomes" id="UP001157109"/>
    </source>
</evidence>
<dbReference type="InterPro" id="IPR021456">
    <property type="entry name" value="DUF3107"/>
</dbReference>
<keyword evidence="2" id="KW-1185">Reference proteome</keyword>
<dbReference type="RefSeq" id="WP_241444286.1">
    <property type="nucleotide sequence ID" value="NZ_BSUJ01000001.1"/>
</dbReference>
<protein>
    <submittedName>
        <fullName evidence="1">ATP-binding protein</fullName>
    </submittedName>
</protein>
<dbReference type="Proteomes" id="UP001157109">
    <property type="component" value="Unassembled WGS sequence"/>
</dbReference>
<dbReference type="GO" id="GO:0005524">
    <property type="term" value="F:ATP binding"/>
    <property type="evidence" value="ECO:0007669"/>
    <property type="project" value="UniProtKB-KW"/>
</dbReference>
<dbReference type="Pfam" id="PF11305">
    <property type="entry name" value="DUF3107"/>
    <property type="match status" value="1"/>
</dbReference>
<reference evidence="2" key="1">
    <citation type="journal article" date="2019" name="Int. J. Syst. Evol. Microbiol.">
        <title>The Global Catalogue of Microorganisms (GCM) 10K type strain sequencing project: providing services to taxonomists for standard genome sequencing and annotation.</title>
        <authorList>
            <consortium name="The Broad Institute Genomics Platform"/>
            <consortium name="The Broad Institute Genome Sequencing Center for Infectious Disease"/>
            <person name="Wu L."/>
            <person name="Ma J."/>
        </authorList>
    </citation>
    <scope>NUCLEOTIDE SEQUENCE [LARGE SCALE GENOMIC DNA]</scope>
    <source>
        <strain evidence="2">NBRC 105830</strain>
    </source>
</reference>
<evidence type="ECO:0000313" key="1">
    <source>
        <dbReference type="EMBL" id="GMA18472.1"/>
    </source>
</evidence>
<comment type="caution">
    <text evidence="1">The sequence shown here is derived from an EMBL/GenBank/DDBJ whole genome shotgun (WGS) entry which is preliminary data.</text>
</comment>
<name>A0ABQ6HJX3_9MICO</name>
<sequence>MEVKIGVQNVAREITFESTETAEQIQQTVAAAVAAKDLITLRDDKGRVVVVPADRLGYLEIGAPEKGRVGFGSL</sequence>